<reference evidence="2 3" key="1">
    <citation type="journal article" date="2013" name="PLoS Genet.">
        <title>The genome and development-dependent transcriptomes of Pyronema confluens: a window into fungal evolution.</title>
        <authorList>
            <person name="Traeger S."/>
            <person name="Altegoer F."/>
            <person name="Freitag M."/>
            <person name="Gabaldon T."/>
            <person name="Kempken F."/>
            <person name="Kumar A."/>
            <person name="Marcet-Houben M."/>
            <person name="Poggeler S."/>
            <person name="Stajich J.E."/>
            <person name="Nowrousian M."/>
        </authorList>
    </citation>
    <scope>NUCLEOTIDE SEQUENCE [LARGE SCALE GENOMIC DNA]</scope>
    <source>
        <strain evidence="3">CBS 100304</strain>
        <tissue evidence="2">Vegetative mycelium</tissue>
    </source>
</reference>
<feature type="compositionally biased region" description="Basic and acidic residues" evidence="1">
    <location>
        <begin position="75"/>
        <end position="112"/>
    </location>
</feature>
<name>U4LNY6_PYROM</name>
<keyword evidence="3" id="KW-1185">Reference proteome</keyword>
<protein>
    <submittedName>
        <fullName evidence="2">Uncharacterized protein</fullName>
    </submittedName>
</protein>
<organism evidence="2 3">
    <name type="scientific">Pyronema omphalodes (strain CBS 100304)</name>
    <name type="common">Pyronema confluens</name>
    <dbReference type="NCBI Taxonomy" id="1076935"/>
    <lineage>
        <taxon>Eukaryota</taxon>
        <taxon>Fungi</taxon>
        <taxon>Dikarya</taxon>
        <taxon>Ascomycota</taxon>
        <taxon>Pezizomycotina</taxon>
        <taxon>Pezizomycetes</taxon>
        <taxon>Pezizales</taxon>
        <taxon>Pyronemataceae</taxon>
        <taxon>Pyronema</taxon>
    </lineage>
</organism>
<evidence type="ECO:0000313" key="3">
    <source>
        <dbReference type="Proteomes" id="UP000018144"/>
    </source>
</evidence>
<evidence type="ECO:0000313" key="2">
    <source>
        <dbReference type="EMBL" id="CCX16299.1"/>
    </source>
</evidence>
<evidence type="ECO:0000256" key="1">
    <source>
        <dbReference type="SAM" id="MobiDB-lite"/>
    </source>
</evidence>
<accession>U4LNY6</accession>
<feature type="region of interest" description="Disordered" evidence="1">
    <location>
        <begin position="68"/>
        <end position="112"/>
    </location>
</feature>
<sequence>MDTAYYQAALQERAAVRSQEQGTLGWWYQYYGIVNNCWYHPARNIQDNPKAIDPRLIPIYPKFCPESAAEPHSMTAERRDMKKKESFLHQKSALDEMMTRKRARDPNLEGGN</sequence>
<dbReference type="Proteomes" id="UP000018144">
    <property type="component" value="Unassembled WGS sequence"/>
</dbReference>
<dbReference type="AlphaFoldDB" id="U4LNY6"/>
<dbReference type="EMBL" id="HF936373">
    <property type="protein sequence ID" value="CCX16299.1"/>
    <property type="molecule type" value="Genomic_DNA"/>
</dbReference>
<gene>
    <name evidence="2" type="ORF">PCON_02895</name>
</gene>
<proteinExistence type="predicted"/>